<proteinExistence type="predicted"/>
<gene>
    <name evidence="1" type="ORF">ALC62_10908</name>
</gene>
<keyword evidence="2" id="KW-1185">Reference proteome</keyword>
<feature type="non-terminal residue" evidence="1">
    <location>
        <position position="1"/>
    </location>
</feature>
<sequence length="80" mass="9561">REREREREKDELANDCRDRKTLYSRSEFCSRKVFRDPGASITAQRKEILVYDPLCPPLEKPITKKEARYRARVKLIQCTC</sequence>
<dbReference type="Proteomes" id="UP000078542">
    <property type="component" value="Unassembled WGS sequence"/>
</dbReference>
<evidence type="ECO:0000313" key="1">
    <source>
        <dbReference type="EMBL" id="KYM98384.1"/>
    </source>
</evidence>
<dbReference type="EMBL" id="KQ977978">
    <property type="protein sequence ID" value="KYM98384.1"/>
    <property type="molecule type" value="Genomic_DNA"/>
</dbReference>
<dbReference type="AlphaFoldDB" id="A0A151IDA2"/>
<name>A0A151IDA2_9HYME</name>
<reference evidence="1 2" key="1">
    <citation type="submission" date="2016-03" db="EMBL/GenBank/DDBJ databases">
        <title>Cyphomyrmex costatus WGS genome.</title>
        <authorList>
            <person name="Nygaard S."/>
            <person name="Hu H."/>
            <person name="Boomsma J."/>
            <person name="Zhang G."/>
        </authorList>
    </citation>
    <scope>NUCLEOTIDE SEQUENCE [LARGE SCALE GENOMIC DNA]</scope>
    <source>
        <strain evidence="1">MS0001</strain>
        <tissue evidence="1">Whole body</tissue>
    </source>
</reference>
<protein>
    <submittedName>
        <fullName evidence="1">Uncharacterized protein</fullName>
    </submittedName>
</protein>
<organism evidence="1 2">
    <name type="scientific">Cyphomyrmex costatus</name>
    <dbReference type="NCBI Taxonomy" id="456900"/>
    <lineage>
        <taxon>Eukaryota</taxon>
        <taxon>Metazoa</taxon>
        <taxon>Ecdysozoa</taxon>
        <taxon>Arthropoda</taxon>
        <taxon>Hexapoda</taxon>
        <taxon>Insecta</taxon>
        <taxon>Pterygota</taxon>
        <taxon>Neoptera</taxon>
        <taxon>Endopterygota</taxon>
        <taxon>Hymenoptera</taxon>
        <taxon>Apocrita</taxon>
        <taxon>Aculeata</taxon>
        <taxon>Formicoidea</taxon>
        <taxon>Formicidae</taxon>
        <taxon>Myrmicinae</taxon>
        <taxon>Cyphomyrmex</taxon>
    </lineage>
</organism>
<evidence type="ECO:0000313" key="2">
    <source>
        <dbReference type="Proteomes" id="UP000078542"/>
    </source>
</evidence>
<accession>A0A151IDA2</accession>